<organism evidence="1">
    <name type="scientific">Arundo donax</name>
    <name type="common">Giant reed</name>
    <name type="synonym">Donax arundinaceus</name>
    <dbReference type="NCBI Taxonomy" id="35708"/>
    <lineage>
        <taxon>Eukaryota</taxon>
        <taxon>Viridiplantae</taxon>
        <taxon>Streptophyta</taxon>
        <taxon>Embryophyta</taxon>
        <taxon>Tracheophyta</taxon>
        <taxon>Spermatophyta</taxon>
        <taxon>Magnoliopsida</taxon>
        <taxon>Liliopsida</taxon>
        <taxon>Poales</taxon>
        <taxon>Poaceae</taxon>
        <taxon>PACMAD clade</taxon>
        <taxon>Arundinoideae</taxon>
        <taxon>Arundineae</taxon>
        <taxon>Arundo</taxon>
    </lineage>
</organism>
<sequence>MEDPGFHRICFHWKNRRLCMGEKRGIIKKDGYKTKFIFAYYQR</sequence>
<name>A0A0A9BCC3_ARUDO</name>
<evidence type="ECO:0000313" key="1">
    <source>
        <dbReference type="EMBL" id="JAD59813.1"/>
    </source>
</evidence>
<dbReference type="EMBL" id="GBRH01238082">
    <property type="protein sequence ID" value="JAD59813.1"/>
    <property type="molecule type" value="Transcribed_RNA"/>
</dbReference>
<protein>
    <submittedName>
        <fullName evidence="1">Uncharacterized protein</fullName>
    </submittedName>
</protein>
<dbReference type="AlphaFoldDB" id="A0A0A9BCC3"/>
<accession>A0A0A9BCC3</accession>
<reference evidence="1" key="2">
    <citation type="journal article" date="2015" name="Data Brief">
        <title>Shoot transcriptome of the giant reed, Arundo donax.</title>
        <authorList>
            <person name="Barrero R.A."/>
            <person name="Guerrero F.D."/>
            <person name="Moolhuijzen P."/>
            <person name="Goolsby J.A."/>
            <person name="Tidwell J."/>
            <person name="Bellgard S.E."/>
            <person name="Bellgard M.I."/>
        </authorList>
    </citation>
    <scope>NUCLEOTIDE SEQUENCE</scope>
    <source>
        <tissue evidence="1">Shoot tissue taken approximately 20 cm above the soil surface</tissue>
    </source>
</reference>
<reference evidence="1" key="1">
    <citation type="submission" date="2014-09" db="EMBL/GenBank/DDBJ databases">
        <authorList>
            <person name="Magalhaes I.L.F."/>
            <person name="Oliveira U."/>
            <person name="Santos F.R."/>
            <person name="Vidigal T.H.D.A."/>
            <person name="Brescovit A.D."/>
            <person name="Santos A.J."/>
        </authorList>
    </citation>
    <scope>NUCLEOTIDE SEQUENCE</scope>
    <source>
        <tissue evidence="1">Shoot tissue taken approximately 20 cm above the soil surface</tissue>
    </source>
</reference>
<proteinExistence type="predicted"/>